<sequence>MPVEHRRSRFASFGDAALVVASKLGSKEAYKEIDVAIVKSTNHDVVPPKEKHVRTIMRFADSACSQDIKYLLDNIIRRTKGLQDWLMVLKAITVLHRIYRETKSQEVKKKVAHWSRYHLASLKNYKDGSTPEALDMSAFIRTYSLYLYEKFDSLGELEFDPALEDTSAPSKTRGMSSADLCEKFPKVQTVMYRAIGCKPQGVACHTNVVLFSFLMVVTESMKIYRATNDGVLNMLDKFFETDVVVAQQLFDMYKLSLQHAEELQDLYQFSKSLAFGSTIEFPKLEQPPASFLETMTEYIADLRKTGKSQHARGSDAGAQAQPQIDTGVDLLDFSEPAKAAPAQAAPAANNGFENNASFGDNADFLTAPSAEGATEGAAASPAGQQASPASGGINLDALYGLSTAPAPASAPQSAAIFGGAQMQQQQPQMATSPMMGGGMAAGMGMMQQMMQQQPQMMQQMMQQMQQQQAAAGGMGQQPAMGGFPPSPMGMAAAPMMQGGFSGSPNGGGMVQQPAGSNGATAGNPFAAPAPAGASPSQSNQFNDLFSPPQQQQKPQGSGQSPSFDFLS</sequence>
<dbReference type="Gene3D" id="1.20.58.150">
    <property type="entry name" value="ANTH domain"/>
    <property type="match status" value="1"/>
</dbReference>
<keyword evidence="4" id="KW-0472">Membrane</keyword>
<dbReference type="GO" id="GO:0048268">
    <property type="term" value="P:clathrin coat assembly"/>
    <property type="evidence" value="ECO:0007669"/>
    <property type="project" value="InterPro"/>
</dbReference>
<dbReference type="SMART" id="SM00273">
    <property type="entry name" value="ENTH"/>
    <property type="match status" value="1"/>
</dbReference>
<dbReference type="SUPFAM" id="SSF48464">
    <property type="entry name" value="ENTH/VHS domain"/>
    <property type="match status" value="1"/>
</dbReference>
<feature type="compositionally biased region" description="Low complexity" evidence="7">
    <location>
        <begin position="517"/>
        <end position="539"/>
    </location>
</feature>
<dbReference type="InterPro" id="IPR014712">
    <property type="entry name" value="ANTH_dom_sf"/>
</dbReference>
<dbReference type="GO" id="GO:0005905">
    <property type="term" value="C:clathrin-coated pit"/>
    <property type="evidence" value="ECO:0007669"/>
    <property type="project" value="UniProtKB-SubCell"/>
</dbReference>
<keyword evidence="10" id="KW-1185">Reference proteome</keyword>
<dbReference type="InterPro" id="IPR045192">
    <property type="entry name" value="AP180-like"/>
</dbReference>
<dbReference type="AlphaFoldDB" id="A0AAX4P4S7"/>
<evidence type="ECO:0000259" key="8">
    <source>
        <dbReference type="PROSITE" id="PS50942"/>
    </source>
</evidence>
<dbReference type="EMBL" id="CP151503">
    <property type="protein sequence ID" value="WZN60887.1"/>
    <property type="molecule type" value="Genomic_DNA"/>
</dbReference>
<dbReference type="GO" id="GO:0006900">
    <property type="term" value="P:vesicle budding from membrane"/>
    <property type="evidence" value="ECO:0007669"/>
    <property type="project" value="TreeGrafter"/>
</dbReference>
<proteinExistence type="predicted"/>
<protein>
    <submittedName>
        <fullName evidence="9">Clathrin assembly protein</fullName>
    </submittedName>
</protein>
<evidence type="ECO:0000313" key="9">
    <source>
        <dbReference type="EMBL" id="WZN60887.1"/>
    </source>
</evidence>
<dbReference type="PROSITE" id="PS50942">
    <property type="entry name" value="ENTH"/>
    <property type="match status" value="1"/>
</dbReference>
<evidence type="ECO:0000256" key="7">
    <source>
        <dbReference type="SAM" id="MobiDB-lite"/>
    </source>
</evidence>
<keyword evidence="3" id="KW-0254">Endocytosis</keyword>
<feature type="compositionally biased region" description="Gly residues" evidence="7">
    <location>
        <begin position="499"/>
        <end position="509"/>
    </location>
</feature>
<evidence type="ECO:0000256" key="2">
    <source>
        <dbReference type="ARBA" id="ARBA00004600"/>
    </source>
</evidence>
<name>A0AAX4P4S7_9CHLO</name>
<dbReference type="Proteomes" id="UP001472866">
    <property type="component" value="Chromosome 03"/>
</dbReference>
<evidence type="ECO:0000256" key="3">
    <source>
        <dbReference type="ARBA" id="ARBA00022583"/>
    </source>
</evidence>
<comment type="subcellular location">
    <subcellularLocation>
        <location evidence="1">Cytoplasmic vesicle</location>
        <location evidence="1">Clathrin-coated vesicle</location>
    </subcellularLocation>
    <subcellularLocation>
        <location evidence="2">Membrane</location>
        <location evidence="2">Clathrin-coated pit</location>
    </subcellularLocation>
</comment>
<feature type="region of interest" description="Disordered" evidence="7">
    <location>
        <begin position="339"/>
        <end position="367"/>
    </location>
</feature>
<dbReference type="GO" id="GO:0005546">
    <property type="term" value="F:phosphatidylinositol-4,5-bisphosphate binding"/>
    <property type="evidence" value="ECO:0007669"/>
    <property type="project" value="TreeGrafter"/>
</dbReference>
<dbReference type="GO" id="GO:0000149">
    <property type="term" value="F:SNARE binding"/>
    <property type="evidence" value="ECO:0007669"/>
    <property type="project" value="TreeGrafter"/>
</dbReference>
<dbReference type="GO" id="GO:0030136">
    <property type="term" value="C:clathrin-coated vesicle"/>
    <property type="evidence" value="ECO:0007669"/>
    <property type="project" value="UniProtKB-SubCell"/>
</dbReference>
<evidence type="ECO:0000256" key="1">
    <source>
        <dbReference type="ARBA" id="ARBA00004132"/>
    </source>
</evidence>
<dbReference type="PANTHER" id="PTHR22951">
    <property type="entry name" value="CLATHRIN ASSEMBLY PROTEIN"/>
    <property type="match status" value="1"/>
</dbReference>
<dbReference type="GO" id="GO:0072583">
    <property type="term" value="P:clathrin-dependent endocytosis"/>
    <property type="evidence" value="ECO:0007669"/>
    <property type="project" value="InterPro"/>
</dbReference>
<dbReference type="SUPFAM" id="SSF89009">
    <property type="entry name" value="GAT-like domain"/>
    <property type="match status" value="1"/>
</dbReference>
<dbReference type="Gene3D" id="1.25.40.90">
    <property type="match status" value="1"/>
</dbReference>
<dbReference type="GO" id="GO:0032050">
    <property type="term" value="F:clathrin heavy chain binding"/>
    <property type="evidence" value="ECO:0007669"/>
    <property type="project" value="TreeGrafter"/>
</dbReference>
<dbReference type="PANTHER" id="PTHR22951:SF5">
    <property type="entry name" value="PHOSPHATIDYLINOSITOL-BINDING CLATHRIN ASSEMBLY PROTEIN LAP"/>
    <property type="match status" value="1"/>
</dbReference>
<evidence type="ECO:0000256" key="4">
    <source>
        <dbReference type="ARBA" id="ARBA00023136"/>
    </source>
</evidence>
<dbReference type="InterPro" id="IPR008942">
    <property type="entry name" value="ENTH_VHS"/>
</dbReference>
<dbReference type="GO" id="GO:0005545">
    <property type="term" value="F:1-phosphatidylinositol binding"/>
    <property type="evidence" value="ECO:0007669"/>
    <property type="project" value="InterPro"/>
</dbReference>
<evidence type="ECO:0000256" key="6">
    <source>
        <dbReference type="ARBA" id="ARBA00023329"/>
    </source>
</evidence>
<gene>
    <name evidence="9" type="ORF">HKI87_03g24210</name>
</gene>
<organism evidence="9 10">
    <name type="scientific">Chloropicon roscoffensis</name>
    <dbReference type="NCBI Taxonomy" id="1461544"/>
    <lineage>
        <taxon>Eukaryota</taxon>
        <taxon>Viridiplantae</taxon>
        <taxon>Chlorophyta</taxon>
        <taxon>Chloropicophyceae</taxon>
        <taxon>Chloropicales</taxon>
        <taxon>Chloropicaceae</taxon>
        <taxon>Chloropicon</taxon>
    </lineage>
</organism>
<accession>A0AAX4P4S7</accession>
<feature type="compositionally biased region" description="Low complexity" evidence="7">
    <location>
        <begin position="419"/>
        <end position="434"/>
    </location>
</feature>
<feature type="region of interest" description="Disordered" evidence="7">
    <location>
        <begin position="496"/>
        <end position="567"/>
    </location>
</feature>
<dbReference type="CDD" id="cd03564">
    <property type="entry name" value="ANTH_N"/>
    <property type="match status" value="1"/>
</dbReference>
<evidence type="ECO:0000313" key="10">
    <source>
        <dbReference type="Proteomes" id="UP001472866"/>
    </source>
</evidence>
<dbReference type="Pfam" id="PF07651">
    <property type="entry name" value="ANTH"/>
    <property type="match status" value="1"/>
</dbReference>
<keyword evidence="5" id="KW-0168">Coated pit</keyword>
<dbReference type="InterPro" id="IPR013809">
    <property type="entry name" value="ENTH"/>
</dbReference>
<keyword evidence="6" id="KW-0968">Cytoplasmic vesicle</keyword>
<feature type="compositionally biased region" description="Low complexity" evidence="7">
    <location>
        <begin position="546"/>
        <end position="567"/>
    </location>
</feature>
<feature type="domain" description="ENTH" evidence="8">
    <location>
        <begin position="25"/>
        <end position="161"/>
    </location>
</feature>
<dbReference type="InterPro" id="IPR048050">
    <property type="entry name" value="ANTH_N_plant"/>
</dbReference>
<reference evidence="9 10" key="1">
    <citation type="submission" date="2024-03" db="EMBL/GenBank/DDBJ databases">
        <title>Complete genome sequence of the green alga Chloropicon roscoffensis RCC1871.</title>
        <authorList>
            <person name="Lemieux C."/>
            <person name="Pombert J.-F."/>
            <person name="Otis C."/>
            <person name="Turmel M."/>
        </authorList>
    </citation>
    <scope>NUCLEOTIDE SEQUENCE [LARGE SCALE GENOMIC DNA]</scope>
    <source>
        <strain evidence="9 10">RCC1871</strain>
    </source>
</reference>
<feature type="region of interest" description="Disordered" evidence="7">
    <location>
        <begin position="419"/>
        <end position="441"/>
    </location>
</feature>
<feature type="compositionally biased region" description="Low complexity" evidence="7">
    <location>
        <begin position="339"/>
        <end position="348"/>
    </location>
</feature>
<evidence type="ECO:0000256" key="5">
    <source>
        <dbReference type="ARBA" id="ARBA00023176"/>
    </source>
</evidence>
<dbReference type="InterPro" id="IPR011417">
    <property type="entry name" value="ANTH_dom"/>
</dbReference>